<name>A0AAX1F145_9PROT</name>
<dbReference type="Gene3D" id="1.10.443.10">
    <property type="entry name" value="Intergrase catalytic core"/>
    <property type="match status" value="1"/>
</dbReference>
<dbReference type="PANTHER" id="PTHR30629:SF2">
    <property type="entry name" value="PROPHAGE INTEGRASE INTS-RELATED"/>
    <property type="match status" value="1"/>
</dbReference>
<dbReference type="InterPro" id="IPR010998">
    <property type="entry name" value="Integrase_recombinase_N"/>
</dbReference>
<dbReference type="InterPro" id="IPR011010">
    <property type="entry name" value="DNA_brk_join_enz"/>
</dbReference>
<dbReference type="GO" id="GO:0015074">
    <property type="term" value="P:DNA integration"/>
    <property type="evidence" value="ECO:0007669"/>
    <property type="project" value="UniProtKB-KW"/>
</dbReference>
<dbReference type="PANTHER" id="PTHR30629">
    <property type="entry name" value="PROPHAGE INTEGRASE"/>
    <property type="match status" value="1"/>
</dbReference>
<dbReference type="Proteomes" id="UP000314901">
    <property type="component" value="Chromosome"/>
</dbReference>
<dbReference type="SUPFAM" id="SSF56349">
    <property type="entry name" value="DNA breaking-rejoining enzymes"/>
    <property type="match status" value="1"/>
</dbReference>
<gene>
    <name evidence="6" type="ORF">FIT94_05905</name>
</gene>
<dbReference type="InterPro" id="IPR002104">
    <property type="entry name" value="Integrase_catalytic"/>
</dbReference>
<dbReference type="GO" id="GO:0006310">
    <property type="term" value="P:DNA recombination"/>
    <property type="evidence" value="ECO:0007669"/>
    <property type="project" value="UniProtKB-KW"/>
</dbReference>
<dbReference type="PROSITE" id="PS51898">
    <property type="entry name" value="TYR_RECOMBINASE"/>
    <property type="match status" value="1"/>
</dbReference>
<dbReference type="Pfam" id="PF00589">
    <property type="entry name" value="Phage_integrase"/>
    <property type="match status" value="1"/>
</dbReference>
<dbReference type="GO" id="GO:0003677">
    <property type="term" value="F:DNA binding"/>
    <property type="evidence" value="ECO:0007669"/>
    <property type="project" value="UniProtKB-KW"/>
</dbReference>
<dbReference type="Pfam" id="PF22022">
    <property type="entry name" value="Phage_int_M"/>
    <property type="match status" value="1"/>
</dbReference>
<evidence type="ECO:0000256" key="1">
    <source>
        <dbReference type="ARBA" id="ARBA00008857"/>
    </source>
</evidence>
<dbReference type="KEGG" id="muv:FIT94_05905"/>
<dbReference type="EMBL" id="CP040953">
    <property type="protein sequence ID" value="QDC41570.1"/>
    <property type="molecule type" value="Genomic_DNA"/>
</dbReference>
<evidence type="ECO:0000256" key="3">
    <source>
        <dbReference type="ARBA" id="ARBA00023125"/>
    </source>
</evidence>
<dbReference type="Gene3D" id="1.10.150.130">
    <property type="match status" value="1"/>
</dbReference>
<dbReference type="InterPro" id="IPR050808">
    <property type="entry name" value="Phage_Integrase"/>
</dbReference>
<dbReference type="InterPro" id="IPR013762">
    <property type="entry name" value="Integrase-like_cat_sf"/>
</dbReference>
<accession>A0AAX1F145</accession>
<evidence type="ECO:0000256" key="2">
    <source>
        <dbReference type="ARBA" id="ARBA00022908"/>
    </source>
</evidence>
<keyword evidence="3" id="KW-0238">DNA-binding</keyword>
<sequence>MKENNLKGRVRYMDLLNDNDNDLKINVDEITSYKSFISNPQLIENKVLAVVKNDELMFYAVSPSLIKTISKANVKVAQIDEADHKKHKFIDILNEWLHQKSLLWTPRHLAEVQPRANKDLITFFRDDFVEDITSQDILDFIRRVESRNNFDITHRLYRDIHAVMRYAISIGVITHNIAEPLRGALLPNVVVNQKTITKKDLPTLLSQISLAKFSEGKIMNHAFQLLALTFLRAQELMGSSWSEVNFEEGIWIIPAERMKMRRPHTVHLTSQMVTVLEIIKANHFHPAYIFYDKKRDTAIKNERLINSLYKIGYKGKMTAHGFRALASTILNEEGFNPDVIEKQLAHIDSNSVRRAYNRAEYIEDRNKMMQWWSDFIVEQCPTFIETKQATLNL</sequence>
<dbReference type="AlphaFoldDB" id="A0AAX1F145"/>
<dbReference type="GeneID" id="66285423"/>
<protein>
    <submittedName>
        <fullName evidence="6">Integrase</fullName>
    </submittedName>
</protein>
<keyword evidence="4" id="KW-0233">DNA recombination</keyword>
<dbReference type="RefSeq" id="WP_139868496.1">
    <property type="nucleotide sequence ID" value="NZ_CP040949.1"/>
</dbReference>
<feature type="domain" description="Tyr recombinase" evidence="5">
    <location>
        <begin position="191"/>
        <end position="369"/>
    </location>
</feature>
<reference evidence="6 7" key="1">
    <citation type="journal article" date="2019" name="ISME J.">
        <title>Evolution in action: habitat transition from sediment to the pelagial leads to genome streamlining in Methylophilaceae.</title>
        <authorList>
            <person name="Salcher M."/>
            <person name="Schaefle D."/>
            <person name="Kaspar M."/>
            <person name="Neuenschwander S.M."/>
            <person name="Ghai R."/>
        </authorList>
    </citation>
    <scope>NUCLEOTIDE SEQUENCE [LARGE SCALE GENOMIC DNA]</scope>
    <source>
        <strain evidence="6 7">MMS-RVI-51</strain>
    </source>
</reference>
<evidence type="ECO:0000259" key="5">
    <source>
        <dbReference type="PROSITE" id="PS51898"/>
    </source>
</evidence>
<dbReference type="CDD" id="cd00801">
    <property type="entry name" value="INT_P4_C"/>
    <property type="match status" value="1"/>
</dbReference>
<evidence type="ECO:0000313" key="6">
    <source>
        <dbReference type="EMBL" id="QDC41570.1"/>
    </source>
</evidence>
<evidence type="ECO:0000256" key="4">
    <source>
        <dbReference type="ARBA" id="ARBA00023172"/>
    </source>
</evidence>
<proteinExistence type="inferred from homology"/>
<evidence type="ECO:0000313" key="7">
    <source>
        <dbReference type="Proteomes" id="UP000314901"/>
    </source>
</evidence>
<comment type="similarity">
    <text evidence="1">Belongs to the 'phage' integrase family.</text>
</comment>
<organism evidence="6 7">
    <name type="scientific">Candidatus Methylopumilus universalis</name>
    <dbReference type="NCBI Taxonomy" id="2588536"/>
    <lineage>
        <taxon>Bacteria</taxon>
        <taxon>Pseudomonadati</taxon>
        <taxon>Pseudomonadota</taxon>
        <taxon>Betaproteobacteria</taxon>
        <taxon>Nitrosomonadales</taxon>
        <taxon>Methylophilaceae</taxon>
        <taxon>Candidatus Methylopumilus</taxon>
    </lineage>
</organism>
<keyword evidence="2" id="KW-0229">DNA integration</keyword>
<dbReference type="InterPro" id="IPR053876">
    <property type="entry name" value="Phage_int_M"/>
</dbReference>